<keyword evidence="4" id="KW-1003">Cell membrane</keyword>
<dbReference type="Gene3D" id="1.20.1530.20">
    <property type="match status" value="1"/>
</dbReference>
<evidence type="ECO:0000256" key="4">
    <source>
        <dbReference type="ARBA" id="ARBA00022475"/>
    </source>
</evidence>
<dbReference type="PANTHER" id="PTHR36838:SF1">
    <property type="entry name" value="SLR1864 PROTEIN"/>
    <property type="match status" value="1"/>
</dbReference>
<feature type="transmembrane region" description="Helical" evidence="8">
    <location>
        <begin position="36"/>
        <end position="54"/>
    </location>
</feature>
<feature type="transmembrane region" description="Helical" evidence="8">
    <location>
        <begin position="198"/>
        <end position="216"/>
    </location>
</feature>
<comment type="subcellular location">
    <subcellularLocation>
        <location evidence="1">Cell membrane</location>
        <topology evidence="1">Multi-pass membrane protein</topology>
    </subcellularLocation>
</comment>
<feature type="transmembrane region" description="Helical" evidence="8">
    <location>
        <begin position="280"/>
        <end position="302"/>
    </location>
</feature>
<sequence length="308" mass="34150">MDLFFSILIEVIAPVFILIGMGIFLHRMFHFDLKTLSKITTYYLLPVVAFVNLYESNLDKTIFFEILKFQLIFSIILMVYGAIMSKILKLDRGMTANFKNSVVLMNSGNFGLPVSQLVFASNPVGVTIQIVVMTIQTFITHTYGLLNTVSAKYDKSKIAREILKNPILYALLLGFLFNTYHIPIPTFIWIPLEGVNASFLPIALLALGAQVAFMSLKMMNWTLLLSCISRLLIAPALALALIYILGLDGVTAQGLLIASSFPASRNSAQMALEYDVYPEFAGQTVLITTVFSVVTVTGVIYLSQLLFG</sequence>
<keyword evidence="7 8" id="KW-0472">Membrane</keyword>
<dbReference type="Pfam" id="PF03547">
    <property type="entry name" value="Mem_trans"/>
    <property type="match status" value="1"/>
</dbReference>
<dbReference type="Proteomes" id="UP000823937">
    <property type="component" value="Unassembled WGS sequence"/>
</dbReference>
<evidence type="ECO:0000313" key="10">
    <source>
        <dbReference type="Proteomes" id="UP000823937"/>
    </source>
</evidence>
<dbReference type="EMBL" id="DXHX01000145">
    <property type="protein sequence ID" value="HIV75459.1"/>
    <property type="molecule type" value="Genomic_DNA"/>
</dbReference>
<keyword evidence="3" id="KW-0813">Transport</keyword>
<protein>
    <submittedName>
        <fullName evidence="9">AEC family transporter</fullName>
    </submittedName>
</protein>
<proteinExistence type="inferred from homology"/>
<feature type="transmembrane region" description="Helical" evidence="8">
    <location>
        <begin position="167"/>
        <end position="192"/>
    </location>
</feature>
<evidence type="ECO:0000256" key="6">
    <source>
        <dbReference type="ARBA" id="ARBA00022989"/>
    </source>
</evidence>
<dbReference type="AlphaFoldDB" id="A0A9D1TKG4"/>
<gene>
    <name evidence="9" type="ORF">H9895_10295</name>
</gene>
<keyword evidence="6 8" id="KW-1133">Transmembrane helix</keyword>
<organism evidence="9 10">
    <name type="scientific">Candidatus Pseudogracilibacillus intestinigallinarum</name>
    <dbReference type="NCBI Taxonomy" id="2838742"/>
    <lineage>
        <taxon>Bacteria</taxon>
        <taxon>Bacillati</taxon>
        <taxon>Bacillota</taxon>
        <taxon>Bacilli</taxon>
        <taxon>Bacillales</taxon>
        <taxon>Bacillaceae</taxon>
        <taxon>Pseudogracilibacillus</taxon>
    </lineage>
</organism>
<dbReference type="PANTHER" id="PTHR36838">
    <property type="entry name" value="AUXIN EFFLUX CARRIER FAMILY PROTEIN"/>
    <property type="match status" value="1"/>
</dbReference>
<accession>A0A9D1TKG4</accession>
<dbReference type="InterPro" id="IPR004776">
    <property type="entry name" value="Mem_transp_PIN-like"/>
</dbReference>
<feature type="transmembrane region" description="Helical" evidence="8">
    <location>
        <begin position="223"/>
        <end position="246"/>
    </location>
</feature>
<dbReference type="InterPro" id="IPR038770">
    <property type="entry name" value="Na+/solute_symporter_sf"/>
</dbReference>
<evidence type="ECO:0000256" key="1">
    <source>
        <dbReference type="ARBA" id="ARBA00004651"/>
    </source>
</evidence>
<feature type="transmembrane region" description="Helical" evidence="8">
    <location>
        <begin position="100"/>
        <end position="120"/>
    </location>
</feature>
<dbReference type="GO" id="GO:0055085">
    <property type="term" value="P:transmembrane transport"/>
    <property type="evidence" value="ECO:0007669"/>
    <property type="project" value="InterPro"/>
</dbReference>
<comment type="caution">
    <text evidence="9">The sequence shown here is derived from an EMBL/GenBank/DDBJ whole genome shotgun (WGS) entry which is preliminary data.</text>
</comment>
<evidence type="ECO:0000313" key="9">
    <source>
        <dbReference type="EMBL" id="HIV75459.1"/>
    </source>
</evidence>
<feature type="transmembrane region" description="Helical" evidence="8">
    <location>
        <begin position="126"/>
        <end position="146"/>
    </location>
</feature>
<feature type="transmembrane region" description="Helical" evidence="8">
    <location>
        <begin position="66"/>
        <end position="88"/>
    </location>
</feature>
<reference evidence="9" key="1">
    <citation type="journal article" date="2021" name="PeerJ">
        <title>Extensive microbial diversity within the chicken gut microbiome revealed by metagenomics and culture.</title>
        <authorList>
            <person name="Gilroy R."/>
            <person name="Ravi A."/>
            <person name="Getino M."/>
            <person name="Pursley I."/>
            <person name="Horton D.L."/>
            <person name="Alikhan N.F."/>
            <person name="Baker D."/>
            <person name="Gharbi K."/>
            <person name="Hall N."/>
            <person name="Watson M."/>
            <person name="Adriaenssens E.M."/>
            <person name="Foster-Nyarko E."/>
            <person name="Jarju S."/>
            <person name="Secka A."/>
            <person name="Antonio M."/>
            <person name="Oren A."/>
            <person name="Chaudhuri R.R."/>
            <person name="La Ragione R."/>
            <person name="Hildebrand F."/>
            <person name="Pallen M.J."/>
        </authorList>
    </citation>
    <scope>NUCLEOTIDE SEQUENCE</scope>
    <source>
        <strain evidence="9">CHK169-2315</strain>
    </source>
</reference>
<evidence type="ECO:0000256" key="2">
    <source>
        <dbReference type="ARBA" id="ARBA00010145"/>
    </source>
</evidence>
<evidence type="ECO:0000256" key="8">
    <source>
        <dbReference type="SAM" id="Phobius"/>
    </source>
</evidence>
<reference evidence="9" key="2">
    <citation type="submission" date="2021-04" db="EMBL/GenBank/DDBJ databases">
        <authorList>
            <person name="Gilroy R."/>
        </authorList>
    </citation>
    <scope>NUCLEOTIDE SEQUENCE</scope>
    <source>
        <strain evidence="9">CHK169-2315</strain>
    </source>
</reference>
<evidence type="ECO:0000256" key="5">
    <source>
        <dbReference type="ARBA" id="ARBA00022692"/>
    </source>
</evidence>
<comment type="similarity">
    <text evidence="2">Belongs to the auxin efflux carrier (TC 2.A.69) family.</text>
</comment>
<keyword evidence="5 8" id="KW-0812">Transmembrane</keyword>
<feature type="transmembrane region" description="Helical" evidence="8">
    <location>
        <begin position="6"/>
        <end position="24"/>
    </location>
</feature>
<dbReference type="GO" id="GO:0005886">
    <property type="term" value="C:plasma membrane"/>
    <property type="evidence" value="ECO:0007669"/>
    <property type="project" value="UniProtKB-SubCell"/>
</dbReference>
<name>A0A9D1TKG4_9BACI</name>
<evidence type="ECO:0000256" key="3">
    <source>
        <dbReference type="ARBA" id="ARBA00022448"/>
    </source>
</evidence>
<evidence type="ECO:0000256" key="7">
    <source>
        <dbReference type="ARBA" id="ARBA00023136"/>
    </source>
</evidence>